<name>A0AAD2A798_9LAMI</name>
<evidence type="ECO:0000313" key="4">
    <source>
        <dbReference type="EMBL" id="CAI9782418.1"/>
    </source>
</evidence>
<evidence type="ECO:0000259" key="3">
    <source>
        <dbReference type="Pfam" id="PF05617"/>
    </source>
</evidence>
<accession>A0AAD2A798</accession>
<feature type="domain" description="Prolamin-like" evidence="3">
    <location>
        <begin position="51"/>
        <end position="102"/>
    </location>
</feature>
<dbReference type="InterPro" id="IPR008502">
    <property type="entry name" value="Prolamin-like"/>
</dbReference>
<evidence type="ECO:0000313" key="5">
    <source>
        <dbReference type="Proteomes" id="UP000834106"/>
    </source>
</evidence>
<sequence>MAYKSSAVKRAFALLMLACIAMSSMAESISKASHVAYEASQPALVDEFLPCLEALKGFEDCVADILKLAFELPLSTSCCQAVDHITQRCLPVGFPLSWVPLPVALSNCITVPTPPARN</sequence>
<feature type="signal peptide" evidence="2">
    <location>
        <begin position="1"/>
        <end position="26"/>
    </location>
</feature>
<keyword evidence="1 2" id="KW-0732">Signal</keyword>
<evidence type="ECO:0000256" key="2">
    <source>
        <dbReference type="SAM" id="SignalP"/>
    </source>
</evidence>
<evidence type="ECO:0000256" key="1">
    <source>
        <dbReference type="ARBA" id="ARBA00022729"/>
    </source>
</evidence>
<feature type="chain" id="PRO_5042142663" description="Prolamin-like domain-containing protein" evidence="2">
    <location>
        <begin position="27"/>
        <end position="118"/>
    </location>
</feature>
<dbReference type="EMBL" id="OU503054">
    <property type="protein sequence ID" value="CAI9782418.1"/>
    <property type="molecule type" value="Genomic_DNA"/>
</dbReference>
<organism evidence="4 5">
    <name type="scientific">Fraxinus pennsylvanica</name>
    <dbReference type="NCBI Taxonomy" id="56036"/>
    <lineage>
        <taxon>Eukaryota</taxon>
        <taxon>Viridiplantae</taxon>
        <taxon>Streptophyta</taxon>
        <taxon>Embryophyta</taxon>
        <taxon>Tracheophyta</taxon>
        <taxon>Spermatophyta</taxon>
        <taxon>Magnoliopsida</taxon>
        <taxon>eudicotyledons</taxon>
        <taxon>Gunneridae</taxon>
        <taxon>Pentapetalae</taxon>
        <taxon>asterids</taxon>
        <taxon>lamiids</taxon>
        <taxon>Lamiales</taxon>
        <taxon>Oleaceae</taxon>
        <taxon>Oleeae</taxon>
        <taxon>Fraxinus</taxon>
    </lineage>
</organism>
<dbReference type="AlphaFoldDB" id="A0AAD2A798"/>
<proteinExistence type="predicted"/>
<reference evidence="4" key="1">
    <citation type="submission" date="2023-05" db="EMBL/GenBank/DDBJ databases">
        <authorList>
            <person name="Huff M."/>
        </authorList>
    </citation>
    <scope>NUCLEOTIDE SEQUENCE</scope>
</reference>
<gene>
    <name evidence="4" type="ORF">FPE_LOCUS29848</name>
</gene>
<keyword evidence="5" id="KW-1185">Reference proteome</keyword>
<dbReference type="Proteomes" id="UP000834106">
    <property type="component" value="Chromosome 19"/>
</dbReference>
<protein>
    <recommendedName>
        <fullName evidence="3">Prolamin-like domain-containing protein</fullName>
    </recommendedName>
</protein>
<dbReference type="Pfam" id="PF05617">
    <property type="entry name" value="Prolamin_like"/>
    <property type="match status" value="1"/>
</dbReference>